<dbReference type="EC" id="2.8.4.4" evidence="9"/>
<keyword evidence="3 9" id="KW-0963">Cytoplasm</keyword>
<dbReference type="PROSITE" id="PS51257">
    <property type="entry name" value="PROKAR_LIPOPROTEIN"/>
    <property type="match status" value="1"/>
</dbReference>
<accession>A0A7C3V5T7</accession>
<dbReference type="GO" id="GO:0005829">
    <property type="term" value="C:cytosol"/>
    <property type="evidence" value="ECO:0007669"/>
    <property type="project" value="TreeGrafter"/>
</dbReference>
<keyword evidence="4 9" id="KW-0808">Transferase</keyword>
<dbReference type="NCBIfam" id="TIGR01125">
    <property type="entry name" value="30S ribosomal protein S12 methylthiotransferase RimO"/>
    <property type="match status" value="1"/>
</dbReference>
<dbReference type="GO" id="GO:0046872">
    <property type="term" value="F:metal ion binding"/>
    <property type="evidence" value="ECO:0007669"/>
    <property type="project" value="UniProtKB-KW"/>
</dbReference>
<comment type="catalytic activity">
    <reaction evidence="9">
        <text>L-aspartate(89)-[ribosomal protein uS12]-hydrogen + (sulfur carrier)-SH + AH2 + 2 S-adenosyl-L-methionine = 3-methylsulfanyl-L-aspartate(89)-[ribosomal protein uS12]-hydrogen + (sulfur carrier)-H + 5'-deoxyadenosine + L-methionine + A + S-adenosyl-L-homocysteine + 2 H(+)</text>
        <dbReference type="Rhea" id="RHEA:37087"/>
        <dbReference type="Rhea" id="RHEA-COMP:10460"/>
        <dbReference type="Rhea" id="RHEA-COMP:10461"/>
        <dbReference type="Rhea" id="RHEA-COMP:14737"/>
        <dbReference type="Rhea" id="RHEA-COMP:14739"/>
        <dbReference type="ChEBI" id="CHEBI:13193"/>
        <dbReference type="ChEBI" id="CHEBI:15378"/>
        <dbReference type="ChEBI" id="CHEBI:17319"/>
        <dbReference type="ChEBI" id="CHEBI:17499"/>
        <dbReference type="ChEBI" id="CHEBI:29917"/>
        <dbReference type="ChEBI" id="CHEBI:29961"/>
        <dbReference type="ChEBI" id="CHEBI:57844"/>
        <dbReference type="ChEBI" id="CHEBI:57856"/>
        <dbReference type="ChEBI" id="CHEBI:59789"/>
        <dbReference type="ChEBI" id="CHEBI:64428"/>
        <dbReference type="ChEBI" id="CHEBI:73599"/>
        <dbReference type="EC" id="2.8.4.4"/>
    </reaction>
</comment>
<comment type="similarity">
    <text evidence="9">Belongs to the methylthiotransferase family. RimO subfamily.</text>
</comment>
<keyword evidence="13" id="KW-0687">Ribonucleoprotein</keyword>
<dbReference type="GO" id="GO:0005840">
    <property type="term" value="C:ribosome"/>
    <property type="evidence" value="ECO:0007669"/>
    <property type="project" value="UniProtKB-KW"/>
</dbReference>
<dbReference type="PROSITE" id="PS01278">
    <property type="entry name" value="MTTASE_RADICAL"/>
    <property type="match status" value="1"/>
</dbReference>
<evidence type="ECO:0000256" key="5">
    <source>
        <dbReference type="ARBA" id="ARBA00022691"/>
    </source>
</evidence>
<feature type="domain" description="Radical SAM core" evidence="12">
    <location>
        <begin position="151"/>
        <end position="382"/>
    </location>
</feature>
<comment type="function">
    <text evidence="9">Catalyzes the methylthiolation of an aspartic acid residue of ribosomal protein uS12.</text>
</comment>
<dbReference type="CDD" id="cd01335">
    <property type="entry name" value="Radical_SAM"/>
    <property type="match status" value="1"/>
</dbReference>
<dbReference type="GO" id="GO:0051539">
    <property type="term" value="F:4 iron, 4 sulfur cluster binding"/>
    <property type="evidence" value="ECO:0007669"/>
    <property type="project" value="UniProtKB-UniRule"/>
</dbReference>
<comment type="subcellular location">
    <subcellularLocation>
        <location evidence="9">Cytoplasm</location>
    </subcellularLocation>
</comment>
<dbReference type="InterPro" id="IPR007197">
    <property type="entry name" value="rSAM"/>
</dbReference>
<comment type="function">
    <text evidence="1">Catalyzes the methylthiolation of N6-(dimethylallyl)adenosine (i(6)A), leading to the formation of 2-methylthio-N6-(dimethylallyl)adenosine (ms(2)i(6)A) at position 37 in tRNAs that read codons beginning with uridine.</text>
</comment>
<comment type="cofactor">
    <cofactor evidence="9">
        <name>[4Fe-4S] cluster</name>
        <dbReference type="ChEBI" id="CHEBI:49883"/>
    </cofactor>
    <text evidence="9">Binds 2 [4Fe-4S] clusters. One cluster is coordinated with 3 cysteines and an exchangeable S-adenosyl-L-methionine.</text>
</comment>
<sequence>MNPPQRASRRPQTLYVVSLGCPKNLVDTEIMLGGLTRRGWQVVASPQEARVLLVNTCAFITPATQEALDTILELSRHKEADAEKRLVVTGCLVARYGEELLSPLPEVDLFVGVNDFPRLPDLLEGLAAADNRLANQARRFDYTRPQPRYPATPRHLAYLKIAEGCSHRCTFCTIPAIRGPYRSRPLAALLAEAQRLAATGVRELNLVAQDTTAYGRDWGGRPGLVELLEGLAAIPGFSWIRLLYTHPAHITPELIIALTRLPRIAPYLDIPIQHGHDEMLRRMGRRYTRRYLLDLFARLRQAVPGLALRTTVMVGFPGETEAQFDTLVELVEQVHFEHLGVFLYHPEEGTPACRYGGAVPRRVARARARRLKSLQARLVKQRLKGMVGAVQPVLVEGHSPECDYLLTGRLITQAPDIDGQVYLTAGVGKVGEIQPVRLTRALPYDLVWEIVGEL</sequence>
<evidence type="ECO:0000259" key="12">
    <source>
        <dbReference type="PROSITE" id="PS51918"/>
    </source>
</evidence>
<feature type="binding site" evidence="9">
    <location>
        <position position="91"/>
    </location>
    <ligand>
        <name>[4Fe-4S] cluster</name>
        <dbReference type="ChEBI" id="CHEBI:49883"/>
        <label>1</label>
    </ligand>
</feature>
<dbReference type="SFLD" id="SFLDG01061">
    <property type="entry name" value="methylthiotransferase"/>
    <property type="match status" value="1"/>
</dbReference>
<dbReference type="PROSITE" id="PS50926">
    <property type="entry name" value="TRAM"/>
    <property type="match status" value="1"/>
</dbReference>
<keyword evidence="13" id="KW-0689">Ribosomal protein</keyword>
<dbReference type="HAMAP" id="MF_01865">
    <property type="entry name" value="MTTase_RimO"/>
    <property type="match status" value="1"/>
</dbReference>
<dbReference type="Pfam" id="PF18693">
    <property type="entry name" value="TRAM_2"/>
    <property type="match status" value="1"/>
</dbReference>
<dbReference type="Gene3D" id="3.40.50.12160">
    <property type="entry name" value="Methylthiotransferase, N-terminal domain"/>
    <property type="match status" value="1"/>
</dbReference>
<dbReference type="Gene3D" id="2.40.50.140">
    <property type="entry name" value="Nucleic acid-binding proteins"/>
    <property type="match status" value="1"/>
</dbReference>
<keyword evidence="7 9" id="KW-0408">Iron</keyword>
<feature type="binding site" evidence="9">
    <location>
        <position position="169"/>
    </location>
    <ligand>
        <name>[4Fe-4S] cluster</name>
        <dbReference type="ChEBI" id="CHEBI:49883"/>
        <label>2</label>
        <note>4Fe-4S-S-AdoMet</note>
    </ligand>
</feature>
<dbReference type="Gene3D" id="3.80.30.20">
    <property type="entry name" value="tm_1862 like domain"/>
    <property type="match status" value="1"/>
</dbReference>
<feature type="binding site" evidence="9">
    <location>
        <position position="21"/>
    </location>
    <ligand>
        <name>[4Fe-4S] cluster</name>
        <dbReference type="ChEBI" id="CHEBI:49883"/>
        <label>1</label>
    </ligand>
</feature>
<dbReference type="InterPro" id="IPR012340">
    <property type="entry name" value="NA-bd_OB-fold"/>
</dbReference>
<dbReference type="PANTHER" id="PTHR43837">
    <property type="entry name" value="RIBOSOMAL PROTEIN S12 METHYLTHIOTRANSFERASE RIMO"/>
    <property type="match status" value="1"/>
</dbReference>
<dbReference type="InterPro" id="IPR023404">
    <property type="entry name" value="rSAM_horseshoe"/>
</dbReference>
<feature type="domain" description="TRAM" evidence="10">
    <location>
        <begin position="384"/>
        <end position="452"/>
    </location>
</feature>
<evidence type="ECO:0000256" key="7">
    <source>
        <dbReference type="ARBA" id="ARBA00023004"/>
    </source>
</evidence>
<evidence type="ECO:0000313" key="13">
    <source>
        <dbReference type="EMBL" id="HGF34595.1"/>
    </source>
</evidence>
<dbReference type="GO" id="GO:0035599">
    <property type="term" value="F:aspartic acid methylthiotransferase activity"/>
    <property type="evidence" value="ECO:0007669"/>
    <property type="project" value="TreeGrafter"/>
</dbReference>
<evidence type="ECO:0000256" key="9">
    <source>
        <dbReference type="HAMAP-Rule" id="MF_01865"/>
    </source>
</evidence>
<feature type="binding site" evidence="9">
    <location>
        <position position="165"/>
    </location>
    <ligand>
        <name>[4Fe-4S] cluster</name>
        <dbReference type="ChEBI" id="CHEBI:49883"/>
        <label>2</label>
        <note>4Fe-4S-S-AdoMet</note>
    </ligand>
</feature>
<feature type="binding site" evidence="9">
    <location>
        <position position="57"/>
    </location>
    <ligand>
        <name>[4Fe-4S] cluster</name>
        <dbReference type="ChEBI" id="CHEBI:49883"/>
        <label>1</label>
    </ligand>
</feature>
<dbReference type="SUPFAM" id="SSF102114">
    <property type="entry name" value="Radical SAM enzymes"/>
    <property type="match status" value="1"/>
</dbReference>
<dbReference type="EMBL" id="DTMF01000229">
    <property type="protein sequence ID" value="HGF34595.1"/>
    <property type="molecule type" value="Genomic_DNA"/>
</dbReference>
<dbReference type="NCBIfam" id="TIGR00089">
    <property type="entry name" value="MiaB/RimO family radical SAM methylthiotransferase"/>
    <property type="match status" value="1"/>
</dbReference>
<dbReference type="InterPro" id="IPR005839">
    <property type="entry name" value="Methylthiotransferase"/>
</dbReference>
<evidence type="ECO:0000256" key="3">
    <source>
        <dbReference type="ARBA" id="ARBA00022490"/>
    </source>
</evidence>
<evidence type="ECO:0000256" key="8">
    <source>
        <dbReference type="ARBA" id="ARBA00023014"/>
    </source>
</evidence>
<dbReference type="AlphaFoldDB" id="A0A7C3V5T7"/>
<dbReference type="Pfam" id="PF00919">
    <property type="entry name" value="UPF0004"/>
    <property type="match status" value="1"/>
</dbReference>
<evidence type="ECO:0000256" key="6">
    <source>
        <dbReference type="ARBA" id="ARBA00022723"/>
    </source>
</evidence>
<dbReference type="PROSITE" id="PS51449">
    <property type="entry name" value="MTTASE_N"/>
    <property type="match status" value="1"/>
</dbReference>
<dbReference type="PROSITE" id="PS51918">
    <property type="entry name" value="RADICAL_SAM"/>
    <property type="match status" value="1"/>
</dbReference>
<evidence type="ECO:0000259" key="10">
    <source>
        <dbReference type="PROSITE" id="PS50926"/>
    </source>
</evidence>
<dbReference type="FunFam" id="3.40.50.12160:FF:000003">
    <property type="entry name" value="CDK5 regulatory subunit-associated protein 1"/>
    <property type="match status" value="1"/>
</dbReference>
<name>A0A7C3V5T7_9BACT</name>
<dbReference type="InterPro" id="IPR058240">
    <property type="entry name" value="rSAM_sf"/>
</dbReference>
<evidence type="ECO:0000256" key="2">
    <source>
        <dbReference type="ARBA" id="ARBA00022485"/>
    </source>
</evidence>
<dbReference type="SFLD" id="SFLDS00029">
    <property type="entry name" value="Radical_SAM"/>
    <property type="match status" value="1"/>
</dbReference>
<dbReference type="InterPro" id="IPR013848">
    <property type="entry name" value="Methylthiotransferase_N"/>
</dbReference>
<reference evidence="13" key="1">
    <citation type="journal article" date="2020" name="mSystems">
        <title>Genome- and Community-Level Interaction Insights into Carbon Utilization and Element Cycling Functions of Hydrothermarchaeota in Hydrothermal Sediment.</title>
        <authorList>
            <person name="Zhou Z."/>
            <person name="Liu Y."/>
            <person name="Xu W."/>
            <person name="Pan J."/>
            <person name="Luo Z.H."/>
            <person name="Li M."/>
        </authorList>
    </citation>
    <scope>NUCLEOTIDE SEQUENCE [LARGE SCALE GENOMIC DNA]</scope>
    <source>
        <strain evidence="13">SpSt-897</strain>
    </source>
</reference>
<keyword evidence="5 9" id="KW-0949">S-adenosyl-L-methionine</keyword>
<protein>
    <recommendedName>
        <fullName evidence="9">Ribosomal protein uS12 methylthiotransferase RimO</fullName>
        <shortName evidence="9">uS12 MTTase</shortName>
        <shortName evidence="9">uS12 methylthiotransferase</shortName>
        <ecNumber evidence="9">2.8.4.4</ecNumber>
    </recommendedName>
    <alternativeName>
        <fullName evidence="9">Ribosomal protein uS12 (aspartate-C(3))-methylthiotransferase</fullName>
    </alternativeName>
    <alternativeName>
        <fullName evidence="9">Ribosome maturation factor RimO</fullName>
    </alternativeName>
</protein>
<dbReference type="SFLD" id="SFLDF00274">
    <property type="entry name" value="ribosomal_protein_S12_methylth"/>
    <property type="match status" value="1"/>
</dbReference>
<dbReference type="InterPro" id="IPR005840">
    <property type="entry name" value="Ribosomal_uS12_MeSTrfase_RimO"/>
</dbReference>
<keyword evidence="8 9" id="KW-0411">Iron-sulfur</keyword>
<dbReference type="GO" id="GO:0103039">
    <property type="term" value="F:protein methylthiotransferase activity"/>
    <property type="evidence" value="ECO:0007669"/>
    <property type="project" value="UniProtKB-EC"/>
</dbReference>
<dbReference type="GO" id="GO:0006400">
    <property type="term" value="P:tRNA modification"/>
    <property type="evidence" value="ECO:0007669"/>
    <property type="project" value="InterPro"/>
</dbReference>
<dbReference type="PANTHER" id="PTHR43837:SF1">
    <property type="entry name" value="RIBOSOMAL PROTEIN US12 METHYLTHIOTRANSFERASE RIMO"/>
    <property type="match status" value="1"/>
</dbReference>
<proteinExistence type="inferred from homology"/>
<organism evidence="13">
    <name type="scientific">Desulfobacca acetoxidans</name>
    <dbReference type="NCBI Taxonomy" id="60893"/>
    <lineage>
        <taxon>Bacteria</taxon>
        <taxon>Pseudomonadati</taxon>
        <taxon>Thermodesulfobacteriota</taxon>
        <taxon>Desulfobaccia</taxon>
        <taxon>Desulfobaccales</taxon>
        <taxon>Desulfobaccaceae</taxon>
        <taxon>Desulfobacca</taxon>
    </lineage>
</organism>
<evidence type="ECO:0000256" key="4">
    <source>
        <dbReference type="ARBA" id="ARBA00022679"/>
    </source>
</evidence>
<feature type="domain" description="MTTase N-terminal" evidence="11">
    <location>
        <begin position="12"/>
        <end position="128"/>
    </location>
</feature>
<evidence type="ECO:0000256" key="1">
    <source>
        <dbReference type="ARBA" id="ARBA00003234"/>
    </source>
</evidence>
<dbReference type="InterPro" id="IPR020612">
    <property type="entry name" value="Methylthiotransferase_CS"/>
</dbReference>
<feature type="binding site" evidence="9">
    <location>
        <position position="172"/>
    </location>
    <ligand>
        <name>[4Fe-4S] cluster</name>
        <dbReference type="ChEBI" id="CHEBI:49883"/>
        <label>2</label>
        <note>4Fe-4S-S-AdoMet</note>
    </ligand>
</feature>
<dbReference type="SMART" id="SM00729">
    <property type="entry name" value="Elp3"/>
    <property type="match status" value="1"/>
</dbReference>
<dbReference type="Pfam" id="PF04055">
    <property type="entry name" value="Radical_SAM"/>
    <property type="match status" value="1"/>
</dbReference>
<keyword evidence="6 9" id="KW-0479">Metal-binding</keyword>
<dbReference type="InterPro" id="IPR038135">
    <property type="entry name" value="Methylthiotransferase_N_sf"/>
</dbReference>
<comment type="caution">
    <text evidence="13">The sequence shown here is derived from an EMBL/GenBank/DDBJ whole genome shotgun (WGS) entry which is preliminary data.</text>
</comment>
<dbReference type="InterPro" id="IPR002792">
    <property type="entry name" value="TRAM_dom"/>
</dbReference>
<keyword evidence="2 9" id="KW-0004">4Fe-4S</keyword>
<dbReference type="SFLD" id="SFLDG01082">
    <property type="entry name" value="B12-binding_domain_containing"/>
    <property type="match status" value="1"/>
</dbReference>
<gene>
    <name evidence="9 13" type="primary">rimO</name>
    <name evidence="13" type="ORF">ENW96_09450</name>
</gene>
<dbReference type="InterPro" id="IPR006638">
    <property type="entry name" value="Elp3/MiaA/NifB-like_rSAM"/>
</dbReference>
<evidence type="ECO:0000259" key="11">
    <source>
        <dbReference type="PROSITE" id="PS51449"/>
    </source>
</evidence>
<dbReference type="FunFam" id="3.80.30.20:FF:000001">
    <property type="entry name" value="tRNA-2-methylthio-N(6)-dimethylallyladenosine synthase 2"/>
    <property type="match status" value="1"/>
</dbReference>